<feature type="region of interest" description="Disordered" evidence="4">
    <location>
        <begin position="694"/>
        <end position="759"/>
    </location>
</feature>
<dbReference type="Pfam" id="PF13855">
    <property type="entry name" value="LRR_8"/>
    <property type="match status" value="1"/>
</dbReference>
<reference evidence="7 8" key="1">
    <citation type="submission" date="2019-03" db="EMBL/GenBank/DDBJ databases">
        <title>Genomic Encyclopedia of Archaeal and Bacterial Type Strains, Phase II (KMG-II): from individual species to whole genera.</title>
        <authorList>
            <person name="Goeker M."/>
        </authorList>
    </citation>
    <scope>NUCLEOTIDE SEQUENCE [LARGE SCALE GENOMIC DNA]</scope>
    <source>
        <strain evidence="7 8">ATCC 25309</strain>
    </source>
</reference>
<protein>
    <submittedName>
        <fullName evidence="7">Leucine rich repeat (LRR) protein</fullName>
    </submittedName>
</protein>
<keyword evidence="1 3" id="KW-0479">Metal-binding</keyword>
<dbReference type="EMBL" id="SOCA01000002">
    <property type="protein sequence ID" value="TDU73212.1"/>
    <property type="molecule type" value="Genomic_DNA"/>
</dbReference>
<dbReference type="Proteomes" id="UP000295662">
    <property type="component" value="Unassembled WGS sequence"/>
</dbReference>
<dbReference type="PANTHER" id="PTHR35889:SF3">
    <property type="entry name" value="F-BOX DOMAIN-CONTAINING PROTEIN"/>
    <property type="match status" value="1"/>
</dbReference>
<dbReference type="RefSeq" id="WP_133794555.1">
    <property type="nucleotide sequence ID" value="NZ_SOCA01000002.1"/>
</dbReference>
<evidence type="ECO:0000259" key="6">
    <source>
        <dbReference type="PROSITE" id="PS51007"/>
    </source>
</evidence>
<evidence type="ECO:0000313" key="8">
    <source>
        <dbReference type="Proteomes" id="UP000295662"/>
    </source>
</evidence>
<evidence type="ECO:0000256" key="4">
    <source>
        <dbReference type="SAM" id="MobiDB-lite"/>
    </source>
</evidence>
<organism evidence="7 8">
    <name type="scientific">Prosthecobacter fusiformis</name>
    <dbReference type="NCBI Taxonomy" id="48464"/>
    <lineage>
        <taxon>Bacteria</taxon>
        <taxon>Pseudomonadati</taxon>
        <taxon>Verrucomicrobiota</taxon>
        <taxon>Verrucomicrobiia</taxon>
        <taxon>Verrucomicrobiales</taxon>
        <taxon>Verrucomicrobiaceae</taxon>
        <taxon>Prosthecobacter</taxon>
    </lineage>
</organism>
<feature type="compositionally biased region" description="Pro residues" evidence="4">
    <location>
        <begin position="696"/>
        <end position="705"/>
    </location>
</feature>
<keyword evidence="2 3" id="KW-0408">Iron</keyword>
<dbReference type="PANTHER" id="PTHR35889">
    <property type="entry name" value="CYCLOINULO-OLIGOSACCHARIDE FRUCTANOTRANSFERASE-RELATED"/>
    <property type="match status" value="1"/>
</dbReference>
<proteinExistence type="predicted"/>
<feature type="compositionally biased region" description="Pro residues" evidence="4">
    <location>
        <begin position="748"/>
        <end position="759"/>
    </location>
</feature>
<dbReference type="InterPro" id="IPR009056">
    <property type="entry name" value="Cyt_c-like_dom"/>
</dbReference>
<keyword evidence="8" id="KW-1185">Reference proteome</keyword>
<gene>
    <name evidence="7" type="ORF">EI77_01680</name>
</gene>
<dbReference type="GO" id="GO:0020037">
    <property type="term" value="F:heme binding"/>
    <property type="evidence" value="ECO:0007669"/>
    <property type="project" value="InterPro"/>
</dbReference>
<evidence type="ECO:0000256" key="1">
    <source>
        <dbReference type="ARBA" id="ARBA00022723"/>
    </source>
</evidence>
<keyword evidence="5" id="KW-0732">Signal</keyword>
<comment type="caution">
    <text evidence="7">The sequence shown here is derived from an EMBL/GenBank/DDBJ whole genome shotgun (WGS) entry which is preliminary data.</text>
</comment>
<evidence type="ECO:0000256" key="3">
    <source>
        <dbReference type="PROSITE-ProRule" id="PRU00433"/>
    </source>
</evidence>
<dbReference type="InterPro" id="IPR001611">
    <property type="entry name" value="Leu-rich_rpt"/>
</dbReference>
<dbReference type="InterPro" id="IPR011429">
    <property type="entry name" value="Cyt_c_Planctomycete-type"/>
</dbReference>
<dbReference type="GO" id="GO:0009055">
    <property type="term" value="F:electron transfer activity"/>
    <property type="evidence" value="ECO:0007669"/>
    <property type="project" value="InterPro"/>
</dbReference>
<dbReference type="OrthoDB" id="182662at2"/>
<dbReference type="AlphaFoldDB" id="A0A4R7S473"/>
<dbReference type="InterPro" id="IPR032675">
    <property type="entry name" value="LRR_dom_sf"/>
</dbReference>
<name>A0A4R7S473_9BACT</name>
<evidence type="ECO:0000256" key="5">
    <source>
        <dbReference type="SAM" id="SignalP"/>
    </source>
</evidence>
<dbReference type="Gene3D" id="3.80.10.10">
    <property type="entry name" value="Ribonuclease Inhibitor"/>
    <property type="match status" value="2"/>
</dbReference>
<evidence type="ECO:0000256" key="2">
    <source>
        <dbReference type="ARBA" id="ARBA00023004"/>
    </source>
</evidence>
<dbReference type="PROSITE" id="PS51007">
    <property type="entry name" value="CYTC"/>
    <property type="match status" value="2"/>
</dbReference>
<dbReference type="SMART" id="SM00368">
    <property type="entry name" value="LRR_RI"/>
    <property type="match status" value="5"/>
</dbReference>
<sequence length="759" mass="78558">MRFRSSFLCFLALASIAGAADSPPAADPALKAVVDKVNATGASLMPVAADGKAYRFTALNVAKDFGDDGLAALAPAADKITSVDLARTKVTDAGLAAIGQMKNLKELHLENTGITDAGLDHLKGLASLEYLNLYNTKVTDAGAQKLAGLTKLKALYLWQTGVTKAGVAQLKGKLPGAQINTGWTAEDDAKPVAIASAPVVAEAAAGAAATEAAAPVAAGKLDAAVAAKAVLYKDVIAPILEAKCVSCHGAEKKKGKLQLHDFASIMKGGSEGDVNVVPGKPDDSLLISRIKLPEDDDDHMPPSDEPQVTKEELALLKWWIASGASDTVTVAAAKPTPEVEPALAVVLGKAAPAAKPAPVAEAAPAPAAAPAAVTGKLDPAIAAKAVIYKDVIAPIMEAKCTSCHGAEKKKGKLQLHDFASIMKGGSEGDVNVVPGKPDESLLLARIKLPEDDDDHMPPTDEPQVSKEELALLKWWIESGASDTATVASMKTTPDVESALAAVLGGGAPKVTAKVTKEEKPKAKPLTDAEKKQVAEITAKIQALNASLMPLAQDTEQLRLSVINATDKFGDAELALLEPIAAQIVWVDLARSKVTDKAADTLAKMTALERLHLENTKVSDTGLAKLAVLQNLEYLNLYGTKTTDAGIAKLANAKGLKKLFVWQTGVTKAGATALEGQLPGLKVNVGLSEAEIAQLTAPPPAPPPAPEMKKEEPKADAKKDKPKAEPKKEAAKPTAKKPAAADKADTPPAAKPKAPPTKAD</sequence>
<feature type="compositionally biased region" description="Basic and acidic residues" evidence="4">
    <location>
        <begin position="706"/>
        <end position="730"/>
    </location>
</feature>
<feature type="domain" description="Cytochrome c" evidence="6">
    <location>
        <begin position="379"/>
        <end position="480"/>
    </location>
</feature>
<feature type="chain" id="PRO_5020763491" evidence="5">
    <location>
        <begin position="20"/>
        <end position="759"/>
    </location>
</feature>
<dbReference type="SUPFAM" id="SSF52058">
    <property type="entry name" value="L domain-like"/>
    <property type="match status" value="1"/>
</dbReference>
<keyword evidence="3" id="KW-0349">Heme</keyword>
<dbReference type="Pfam" id="PF13516">
    <property type="entry name" value="LRR_6"/>
    <property type="match status" value="1"/>
</dbReference>
<accession>A0A4R7S473</accession>
<evidence type="ECO:0000313" key="7">
    <source>
        <dbReference type="EMBL" id="TDU73212.1"/>
    </source>
</evidence>
<feature type="signal peptide" evidence="5">
    <location>
        <begin position="1"/>
        <end position="19"/>
    </location>
</feature>
<feature type="domain" description="Cytochrome c" evidence="6">
    <location>
        <begin position="223"/>
        <end position="324"/>
    </location>
</feature>
<dbReference type="Pfam" id="PF07635">
    <property type="entry name" value="PSCyt1"/>
    <property type="match status" value="2"/>
</dbReference>
<dbReference type="GO" id="GO:0046872">
    <property type="term" value="F:metal ion binding"/>
    <property type="evidence" value="ECO:0007669"/>
    <property type="project" value="UniProtKB-KW"/>
</dbReference>